<dbReference type="PANTHER" id="PTHR33144:SF35">
    <property type="entry name" value="TRANSPOSASE, PTTA_EN_SPM, PLANT-RELATED"/>
    <property type="match status" value="1"/>
</dbReference>
<dbReference type="EMBL" id="CP133616">
    <property type="protein sequence ID" value="WMV31107.1"/>
    <property type="molecule type" value="Genomic_DNA"/>
</dbReference>
<dbReference type="InterPro" id="IPR025312">
    <property type="entry name" value="DUF4216"/>
</dbReference>
<feature type="domain" description="DUF4216" evidence="2">
    <location>
        <begin position="31"/>
        <end position="77"/>
    </location>
</feature>
<keyword evidence="4" id="KW-1185">Reference proteome</keyword>
<evidence type="ECO:0000256" key="1">
    <source>
        <dbReference type="SAM" id="Coils"/>
    </source>
</evidence>
<evidence type="ECO:0000313" key="3">
    <source>
        <dbReference type="EMBL" id="WMV31107.1"/>
    </source>
</evidence>
<dbReference type="Pfam" id="PF13952">
    <property type="entry name" value="DUF4216"/>
    <property type="match status" value="1"/>
</dbReference>
<sequence>MDDTQIGVVGSFFDHLLLWCPRWRGDEGQAKCDWFHNEVDEYGLARVYFNRKCSTNDPFVLASQVHQGFYVEDPIEKNVYYAKNKVPIDLYDLEEENCPNIEETFWRETNHDDIGSSEILLDVDVRWSREDLPVIIIEVSSLAQHSEDVGLATQNTRGRTQMHNVHSRHEHKLITLNRLNQLVGPTDEVVTELSSFLGTLARTATLCPFDIFDWRSMDTKKDLWDYTKEKYIIPEAVKGWTLKMSETNTKNRKKLTNPHTAGKKSFFLICNKLENETETVSTKEIFVVTRTRKPGRLYKTSNENTNSKIAEMEEIETQMDTNDQSVDAFSAVIGPEHPGCLRLYGVGVTKATLKRKAGNSEQSLNDTNDVVQQMQERIQKIEKQMEEQKKTVRQEVITDVISQLQHAGLIDRNILAALSIPSPRETCTSAQAADQG</sequence>
<reference evidence="3" key="1">
    <citation type="submission" date="2023-08" db="EMBL/GenBank/DDBJ databases">
        <title>A de novo genome assembly of Solanum verrucosum Schlechtendal, a Mexican diploid species geographically isolated from the other diploid A-genome species in potato relatives.</title>
        <authorList>
            <person name="Hosaka K."/>
        </authorList>
    </citation>
    <scope>NUCLEOTIDE SEQUENCE</scope>
    <source>
        <tissue evidence="3">Young leaves</tissue>
    </source>
</reference>
<evidence type="ECO:0000313" key="4">
    <source>
        <dbReference type="Proteomes" id="UP001234989"/>
    </source>
</evidence>
<protein>
    <recommendedName>
        <fullName evidence="2">DUF4216 domain-containing protein</fullName>
    </recommendedName>
</protein>
<dbReference type="InterPro" id="IPR004252">
    <property type="entry name" value="Probable_transposase_24"/>
</dbReference>
<name>A0AAF0QVF8_SOLVR</name>
<evidence type="ECO:0000259" key="2">
    <source>
        <dbReference type="Pfam" id="PF13952"/>
    </source>
</evidence>
<keyword evidence="1" id="KW-0175">Coiled coil</keyword>
<organism evidence="3 4">
    <name type="scientific">Solanum verrucosum</name>
    <dbReference type="NCBI Taxonomy" id="315347"/>
    <lineage>
        <taxon>Eukaryota</taxon>
        <taxon>Viridiplantae</taxon>
        <taxon>Streptophyta</taxon>
        <taxon>Embryophyta</taxon>
        <taxon>Tracheophyta</taxon>
        <taxon>Spermatophyta</taxon>
        <taxon>Magnoliopsida</taxon>
        <taxon>eudicotyledons</taxon>
        <taxon>Gunneridae</taxon>
        <taxon>Pentapetalae</taxon>
        <taxon>asterids</taxon>
        <taxon>lamiids</taxon>
        <taxon>Solanales</taxon>
        <taxon>Solanaceae</taxon>
        <taxon>Solanoideae</taxon>
        <taxon>Solaneae</taxon>
        <taxon>Solanum</taxon>
    </lineage>
</organism>
<dbReference type="Proteomes" id="UP001234989">
    <property type="component" value="Chromosome 5"/>
</dbReference>
<gene>
    <name evidence="3" type="ORF">MTR67_024492</name>
</gene>
<feature type="coiled-coil region" evidence="1">
    <location>
        <begin position="364"/>
        <end position="398"/>
    </location>
</feature>
<dbReference type="AlphaFoldDB" id="A0AAF0QVF8"/>
<accession>A0AAF0QVF8</accession>
<dbReference type="PANTHER" id="PTHR33144">
    <property type="entry name" value="OS10G0409366 PROTEIN-RELATED"/>
    <property type="match status" value="1"/>
</dbReference>
<proteinExistence type="predicted"/>
<dbReference type="Pfam" id="PF03004">
    <property type="entry name" value="Transposase_24"/>
    <property type="match status" value="1"/>
</dbReference>